<protein>
    <submittedName>
        <fullName evidence="2">Uncharacterized protein</fullName>
    </submittedName>
</protein>
<evidence type="ECO:0000313" key="2">
    <source>
        <dbReference type="EMBL" id="MPM66096.1"/>
    </source>
</evidence>
<gene>
    <name evidence="2" type="ORF">SDC9_113003</name>
</gene>
<proteinExistence type="predicted"/>
<dbReference type="AlphaFoldDB" id="A0A645BLD1"/>
<name>A0A645BLD1_9ZZZZ</name>
<evidence type="ECO:0000256" key="1">
    <source>
        <dbReference type="SAM" id="MobiDB-lite"/>
    </source>
</evidence>
<comment type="caution">
    <text evidence="2">The sequence shown here is derived from an EMBL/GenBank/DDBJ whole genome shotgun (WGS) entry which is preliminary data.</text>
</comment>
<dbReference type="EMBL" id="VSSQ01020886">
    <property type="protein sequence ID" value="MPM66096.1"/>
    <property type="molecule type" value="Genomic_DNA"/>
</dbReference>
<organism evidence="2">
    <name type="scientific">bioreactor metagenome</name>
    <dbReference type="NCBI Taxonomy" id="1076179"/>
    <lineage>
        <taxon>unclassified sequences</taxon>
        <taxon>metagenomes</taxon>
        <taxon>ecological metagenomes</taxon>
    </lineage>
</organism>
<feature type="compositionally biased region" description="Basic and acidic residues" evidence="1">
    <location>
        <begin position="55"/>
        <end position="65"/>
    </location>
</feature>
<feature type="region of interest" description="Disordered" evidence="1">
    <location>
        <begin position="17"/>
        <end position="65"/>
    </location>
</feature>
<accession>A0A645BLD1</accession>
<reference evidence="2" key="1">
    <citation type="submission" date="2019-08" db="EMBL/GenBank/DDBJ databases">
        <authorList>
            <person name="Kucharzyk K."/>
            <person name="Murdoch R.W."/>
            <person name="Higgins S."/>
            <person name="Loffler F."/>
        </authorList>
    </citation>
    <scope>NUCLEOTIDE SEQUENCE</scope>
</reference>
<sequence>MGAADFLKISSKKRLTRGGLGGNLFRHPKRRDRREGSASGLRDGTEAGSGNLENDTEKRSEQRQLILRERIGRTVLSGLKRGKRAYG</sequence>